<dbReference type="PANTHER" id="PTHR24225">
    <property type="entry name" value="CHEMOTACTIC RECEPTOR"/>
    <property type="match status" value="1"/>
</dbReference>
<keyword evidence="6" id="KW-0297">G-protein coupled receptor</keyword>
<evidence type="ECO:0000256" key="11">
    <source>
        <dbReference type="ARBA" id="ARBA00025736"/>
    </source>
</evidence>
<dbReference type="GO" id="GO:0007200">
    <property type="term" value="P:phospholipase C-activating G protein-coupled receptor signaling pathway"/>
    <property type="evidence" value="ECO:0007669"/>
    <property type="project" value="TreeGrafter"/>
</dbReference>
<dbReference type="GO" id="GO:0005886">
    <property type="term" value="C:plasma membrane"/>
    <property type="evidence" value="ECO:0007669"/>
    <property type="project" value="UniProtKB-SubCell"/>
</dbReference>
<evidence type="ECO:0000256" key="8">
    <source>
        <dbReference type="ARBA" id="ARBA00023170"/>
    </source>
</evidence>
<feature type="transmembrane region" description="Helical" evidence="13">
    <location>
        <begin position="103"/>
        <end position="127"/>
    </location>
</feature>
<comment type="similarity">
    <text evidence="11">Belongs to the chemokine-like receptor (CMKLR) family.</text>
</comment>
<dbReference type="GO" id="GO:0006954">
    <property type="term" value="P:inflammatory response"/>
    <property type="evidence" value="ECO:0007669"/>
    <property type="project" value="TreeGrafter"/>
</dbReference>
<dbReference type="InParanoid" id="A0A6J2VQK5"/>
<evidence type="ECO:0000256" key="2">
    <source>
        <dbReference type="ARBA" id="ARBA00022475"/>
    </source>
</evidence>
<dbReference type="Proteomes" id="UP000504632">
    <property type="component" value="Chromosome 7"/>
</dbReference>
<dbReference type="SUPFAM" id="SSF81321">
    <property type="entry name" value="Family A G protein-coupled receptor-like"/>
    <property type="match status" value="1"/>
</dbReference>
<protein>
    <submittedName>
        <fullName evidence="16">Leukotriene B4 receptor 2a</fullName>
    </submittedName>
</protein>
<dbReference type="RefSeq" id="XP_030635240.1">
    <property type="nucleotide sequence ID" value="XM_030779380.1"/>
</dbReference>
<dbReference type="InterPro" id="IPR000276">
    <property type="entry name" value="GPCR_Rhodpsn"/>
</dbReference>
<keyword evidence="3" id="KW-0597">Phosphoprotein</keyword>
<dbReference type="PROSITE" id="PS50262">
    <property type="entry name" value="G_PROTEIN_RECEP_F1_2"/>
    <property type="match status" value="1"/>
</dbReference>
<evidence type="ECO:0000313" key="15">
    <source>
        <dbReference type="Proteomes" id="UP000504632"/>
    </source>
</evidence>
<feature type="transmembrane region" description="Helical" evidence="13">
    <location>
        <begin position="139"/>
        <end position="161"/>
    </location>
</feature>
<dbReference type="InterPro" id="IPR003981">
    <property type="entry name" value="Leukotriene_B4_rcpt"/>
</dbReference>
<keyword evidence="7 13" id="KW-0472">Membrane</keyword>
<evidence type="ECO:0000256" key="4">
    <source>
        <dbReference type="ARBA" id="ARBA00022692"/>
    </source>
</evidence>
<evidence type="ECO:0000256" key="1">
    <source>
        <dbReference type="ARBA" id="ARBA00004651"/>
    </source>
</evidence>
<dbReference type="Gene3D" id="1.20.1070.10">
    <property type="entry name" value="Rhodopsin 7-helix transmembrane proteins"/>
    <property type="match status" value="1"/>
</dbReference>
<keyword evidence="5 13" id="KW-1133">Transmembrane helix</keyword>
<proteinExistence type="inferred from homology"/>
<evidence type="ECO:0000256" key="13">
    <source>
        <dbReference type="SAM" id="Phobius"/>
    </source>
</evidence>
<name>A0A6J2VQK5_CHACN</name>
<feature type="transmembrane region" description="Helical" evidence="13">
    <location>
        <begin position="269"/>
        <end position="287"/>
    </location>
</feature>
<dbReference type="PANTHER" id="PTHR24225:SF72">
    <property type="entry name" value="G-PROTEIN COUPLED RECEPTORS FAMILY 1 PROFILE DOMAIN-CONTAINING PROTEIN-RELATED"/>
    <property type="match status" value="1"/>
</dbReference>
<keyword evidence="9" id="KW-0325">Glycoprotein</keyword>
<feature type="transmembrane region" description="Helical" evidence="13">
    <location>
        <begin position="226"/>
        <end position="249"/>
    </location>
</feature>
<dbReference type="AlphaFoldDB" id="A0A6J2VQK5"/>
<accession>A0A6J2VQK5</accession>
<dbReference type="InterPro" id="IPR000826">
    <property type="entry name" value="Formyl_rcpt-rel"/>
</dbReference>
<keyword evidence="2" id="KW-1003">Cell membrane</keyword>
<evidence type="ECO:0000256" key="6">
    <source>
        <dbReference type="ARBA" id="ARBA00023040"/>
    </source>
</evidence>
<evidence type="ECO:0000313" key="16">
    <source>
        <dbReference type="RefSeq" id="XP_030635240.1"/>
    </source>
</evidence>
<dbReference type="Pfam" id="PF00001">
    <property type="entry name" value="7tm_1"/>
    <property type="match status" value="1"/>
</dbReference>
<evidence type="ECO:0000256" key="7">
    <source>
        <dbReference type="ARBA" id="ARBA00023136"/>
    </source>
</evidence>
<feature type="domain" description="G-protein coupled receptors family 1 profile" evidence="14">
    <location>
        <begin position="82"/>
        <end position="333"/>
    </location>
</feature>
<dbReference type="CTD" id="100535026"/>
<feature type="transmembrane region" description="Helical" evidence="13">
    <location>
        <begin position="69"/>
        <end position="91"/>
    </location>
</feature>
<dbReference type="GO" id="GO:0004974">
    <property type="term" value="F:leukotriene receptor activity"/>
    <property type="evidence" value="ECO:0007669"/>
    <property type="project" value="InterPro"/>
</dbReference>
<gene>
    <name evidence="16" type="primary">ltb4r2a</name>
</gene>
<evidence type="ECO:0000256" key="3">
    <source>
        <dbReference type="ARBA" id="ARBA00022553"/>
    </source>
</evidence>
<evidence type="ECO:0000256" key="9">
    <source>
        <dbReference type="ARBA" id="ARBA00023180"/>
    </source>
</evidence>
<keyword evidence="8 16" id="KW-0675">Receptor</keyword>
<evidence type="ECO:0000256" key="12">
    <source>
        <dbReference type="SAM" id="MobiDB-lite"/>
    </source>
</evidence>
<dbReference type="OrthoDB" id="5980579at2759"/>
<dbReference type="GO" id="GO:0004875">
    <property type="term" value="F:complement receptor activity"/>
    <property type="evidence" value="ECO:0007669"/>
    <property type="project" value="TreeGrafter"/>
</dbReference>
<feature type="transmembrane region" description="Helical" evidence="13">
    <location>
        <begin position="181"/>
        <end position="202"/>
    </location>
</feature>
<feature type="compositionally biased region" description="Basic and acidic residues" evidence="12">
    <location>
        <begin position="371"/>
        <end position="391"/>
    </location>
</feature>
<organism evidence="15 16">
    <name type="scientific">Chanos chanos</name>
    <name type="common">Milkfish</name>
    <name type="synonym">Mugil chanos</name>
    <dbReference type="NCBI Taxonomy" id="29144"/>
    <lineage>
        <taxon>Eukaryota</taxon>
        <taxon>Metazoa</taxon>
        <taxon>Chordata</taxon>
        <taxon>Craniata</taxon>
        <taxon>Vertebrata</taxon>
        <taxon>Euteleostomi</taxon>
        <taxon>Actinopterygii</taxon>
        <taxon>Neopterygii</taxon>
        <taxon>Teleostei</taxon>
        <taxon>Ostariophysi</taxon>
        <taxon>Gonorynchiformes</taxon>
        <taxon>Chanidae</taxon>
        <taxon>Chanos</taxon>
    </lineage>
</organism>
<comment type="subcellular location">
    <subcellularLocation>
        <location evidence="1">Cell membrane</location>
        <topology evidence="1">Multi-pass membrane protein</topology>
    </subcellularLocation>
</comment>
<evidence type="ECO:0000256" key="5">
    <source>
        <dbReference type="ARBA" id="ARBA00022989"/>
    </source>
</evidence>
<dbReference type="PRINTS" id="PR00237">
    <property type="entry name" value="GPCRRHODOPSN"/>
</dbReference>
<keyword evidence="10" id="KW-0807">Transducer</keyword>
<feature type="region of interest" description="Disordered" evidence="12">
    <location>
        <begin position="363"/>
        <end position="397"/>
    </location>
</feature>
<reference evidence="16" key="1">
    <citation type="submission" date="2025-08" db="UniProtKB">
        <authorList>
            <consortium name="RefSeq"/>
        </authorList>
    </citation>
    <scope>IDENTIFICATION</scope>
</reference>
<dbReference type="GO" id="GO:0007204">
    <property type="term" value="P:positive regulation of cytosolic calcium ion concentration"/>
    <property type="evidence" value="ECO:0007669"/>
    <property type="project" value="TreeGrafter"/>
</dbReference>
<keyword evidence="4 13" id="KW-0812">Transmembrane</keyword>
<dbReference type="GeneID" id="115816427"/>
<dbReference type="InterPro" id="IPR017452">
    <property type="entry name" value="GPCR_Rhodpsn_7TM"/>
</dbReference>
<keyword evidence="15" id="KW-1185">Reference proteome</keyword>
<evidence type="ECO:0000259" key="14">
    <source>
        <dbReference type="PROSITE" id="PS50262"/>
    </source>
</evidence>
<dbReference type="PRINTS" id="PR01476">
    <property type="entry name" value="LTBRECEPTOR"/>
</dbReference>
<dbReference type="FunFam" id="1.20.1070.10:FF:000109">
    <property type="entry name" value="Leukotriene B4 receptor"/>
    <property type="match status" value="1"/>
</dbReference>
<evidence type="ECO:0000256" key="10">
    <source>
        <dbReference type="ARBA" id="ARBA00023224"/>
    </source>
</evidence>
<sequence>MAQNTTLPTSYNSSVLQKTAAPPLFPQTPFFSSSSSSFFHNTSPPPNSSNSVGEDSTILSNSGGTLGGALILGLVFILGVPGNFFIIWSVLARVRQRSITTLLILNLAFADGSLMVLTPFFLVYLVKRSWVFGVGLCKLLFYLCCANMYASIFLIMLMSLYRLVAVVWPRRIAALTKWRSVLRVIACMWTLVLVVSVPVLVFRDVKRSPVQSFVCNSYHSLPAYTALQYLLETFLGFLLPYGVIVGSYVCILRRIRRTRFRRKLRSEKLILAIVITFGLFWLPYHIINLVQVAAELSPAGSPLHEKLESIWKSCRALTSTVAFVSSCVNPVLYTFAAKSYIRREGLAFMARLFEGAGLDVMRKSRQSSQNSRERDKDRDGEGAELQDKESESISSTNATANLKIVPLKNGK</sequence>